<dbReference type="Proteomes" id="UP000832041">
    <property type="component" value="Chromosome"/>
</dbReference>
<keyword evidence="5" id="KW-1185">Reference proteome</keyword>
<dbReference type="Gene3D" id="3.30.70.270">
    <property type="match status" value="1"/>
</dbReference>
<dbReference type="Gene3D" id="3.30.70.2220">
    <property type="entry name" value="CRISPR-Cas system, Cmr2 subunit, D1 domain, cysteine cluster"/>
    <property type="match status" value="1"/>
</dbReference>
<dbReference type="InterPro" id="IPR043128">
    <property type="entry name" value="Rev_trsase/Diguanyl_cyclase"/>
</dbReference>
<evidence type="ECO:0000313" key="4">
    <source>
        <dbReference type="EMBL" id="UPT20636.1"/>
    </source>
</evidence>
<organism evidence="4 5">
    <name type="scientific">Thermobifida alba</name>
    <name type="common">Thermomonospora alba</name>
    <dbReference type="NCBI Taxonomy" id="53522"/>
    <lineage>
        <taxon>Bacteria</taxon>
        <taxon>Bacillati</taxon>
        <taxon>Actinomycetota</taxon>
        <taxon>Actinomycetes</taxon>
        <taxon>Streptosporangiales</taxon>
        <taxon>Nocardiopsidaceae</taxon>
        <taxon>Thermobifida</taxon>
    </lineage>
</organism>
<feature type="domain" description="GGDEF" evidence="3">
    <location>
        <begin position="313"/>
        <end position="449"/>
    </location>
</feature>
<evidence type="ECO:0000259" key="3">
    <source>
        <dbReference type="PROSITE" id="PS50887"/>
    </source>
</evidence>
<dbReference type="RefSeq" id="WP_248592912.1">
    <property type="nucleotide sequence ID" value="NZ_BAABEB010000012.1"/>
</dbReference>
<proteinExistence type="predicted"/>
<dbReference type="PROSITE" id="PS50887">
    <property type="entry name" value="GGDEF"/>
    <property type="match status" value="1"/>
</dbReference>
<keyword evidence="2" id="KW-0051">Antiviral defense</keyword>
<evidence type="ECO:0000256" key="1">
    <source>
        <dbReference type="ARBA" id="ARBA00022741"/>
    </source>
</evidence>
<dbReference type="Pfam" id="PF12469">
    <property type="entry name" value="Cmr2_N"/>
    <property type="match status" value="1"/>
</dbReference>
<dbReference type="Pfam" id="PF22335">
    <property type="entry name" value="Cas10-Cmr2_palm2"/>
    <property type="match status" value="1"/>
</dbReference>
<reference evidence="4 5" key="1">
    <citation type="submission" date="2020-04" db="EMBL/GenBank/DDBJ databases">
        <title>Thermobifida alba genome sequencing and assembly.</title>
        <authorList>
            <person name="Luzics S."/>
            <person name="Horvath B."/>
            <person name="Nagy I."/>
            <person name="Toth A."/>
            <person name="Nagy I."/>
            <person name="Kukolya J."/>
        </authorList>
    </citation>
    <scope>NUCLEOTIDE SEQUENCE [LARGE SCALE GENOMIC DNA]</scope>
    <source>
        <strain evidence="4 5">DSM 43795</strain>
    </source>
</reference>
<name>A0ABY4KYY0_THEAE</name>
<evidence type="ECO:0000313" key="5">
    <source>
        <dbReference type="Proteomes" id="UP000832041"/>
    </source>
</evidence>
<dbReference type="InterPro" id="IPR054767">
    <property type="entry name" value="Cas10-Cmr2_palm2"/>
</dbReference>
<gene>
    <name evidence="4" type="ORF">FOF52_06365</name>
</gene>
<dbReference type="InterPro" id="IPR000160">
    <property type="entry name" value="GGDEF_dom"/>
</dbReference>
<dbReference type="InterPro" id="IPR024615">
    <property type="entry name" value="CRISPR-assoc_Cmr2_N"/>
</dbReference>
<accession>A0ABY4KYY0</accession>
<dbReference type="EMBL" id="CP051627">
    <property type="protein sequence ID" value="UPT20636.1"/>
    <property type="molecule type" value="Genomic_DNA"/>
</dbReference>
<keyword evidence="1" id="KW-0547">Nucleotide-binding</keyword>
<dbReference type="InterPro" id="IPR038242">
    <property type="entry name" value="Cmr2_N"/>
</dbReference>
<sequence>MVALSGVQRFIEESRTTSDLRAGSRIIAELTAQAVSVCEASKAELVFPTSAREEVGMPNRVVALAPAGQGTALARKASERVRECWQDWLRRFLGRDEDTPGMPAVTWVVVPPREGGYPEQWREAQRRLVARKQVRDFAALEVRSAGLCQLSPRWPATRPPRQNLRPFERDTLSAANWVKRERGRHHSGIASTYGIASAPFRAAVLEQMGCPRVSTVVDDLREAVKEAGVGIPGRPLPGMAKPRGEAAQWLWRDGGQWVYPDSWSAESLARQLGKPTSGAEFTDFRDVVALGRMAAANLQKVMEEKFQVAPPASYLAVLAQDLDDMGSHLSRKTKKENLSRKRHAEISDQLRRVAEKQTSLLRDPAQLGVEVYAGGDDLLAFLPAATALAGARACKKAVTEVSADLPDASSALLFFHRRYPLRLALAASRAALAAAKSVPGKHALAVGYLRRSGTQETYVRKWVPDPSNPEMLVCDYLSDFTRSGMQTARLSPGLLRDLERDAPALFGLSPDTFAAELQRLIYRHTSAPTDHQRKEFALRAADRLRILGLSDGASPTKSEQTLIAAARVGVFLRQECR</sequence>
<evidence type="ECO:0000256" key="2">
    <source>
        <dbReference type="ARBA" id="ARBA00023118"/>
    </source>
</evidence>
<protein>
    <submittedName>
        <fullName evidence="4">Type III-B CRISPR-associated protein Cas10/Cmr2</fullName>
    </submittedName>
</protein>